<gene>
    <name evidence="5" type="ORF">TWF694_004584</name>
</gene>
<evidence type="ECO:0000313" key="5">
    <source>
        <dbReference type="EMBL" id="KAK6527600.1"/>
    </source>
</evidence>
<evidence type="ECO:0000256" key="3">
    <source>
        <dbReference type="ARBA" id="ARBA00022679"/>
    </source>
</evidence>
<dbReference type="EMBL" id="JAVHJO010000015">
    <property type="protein sequence ID" value="KAK6527600.1"/>
    <property type="molecule type" value="Genomic_DNA"/>
</dbReference>
<dbReference type="InterPro" id="IPR013216">
    <property type="entry name" value="Methyltransf_11"/>
</dbReference>
<accession>A0AAV9WVK4</accession>
<evidence type="ECO:0000313" key="6">
    <source>
        <dbReference type="Proteomes" id="UP001365542"/>
    </source>
</evidence>
<protein>
    <recommendedName>
        <fullName evidence="4">Methyltransferase type 11 domain-containing protein</fullName>
    </recommendedName>
</protein>
<keyword evidence="3" id="KW-0808">Transferase</keyword>
<organism evidence="5 6">
    <name type="scientific">Orbilia ellipsospora</name>
    <dbReference type="NCBI Taxonomy" id="2528407"/>
    <lineage>
        <taxon>Eukaryota</taxon>
        <taxon>Fungi</taxon>
        <taxon>Dikarya</taxon>
        <taxon>Ascomycota</taxon>
        <taxon>Pezizomycotina</taxon>
        <taxon>Orbiliomycetes</taxon>
        <taxon>Orbiliales</taxon>
        <taxon>Orbiliaceae</taxon>
        <taxon>Orbilia</taxon>
    </lineage>
</organism>
<dbReference type="AlphaFoldDB" id="A0AAV9WVK4"/>
<dbReference type="PANTHER" id="PTHR44942:SF4">
    <property type="entry name" value="METHYLTRANSFERASE TYPE 11 DOMAIN-CONTAINING PROTEIN"/>
    <property type="match status" value="1"/>
</dbReference>
<dbReference type="PANTHER" id="PTHR44942">
    <property type="entry name" value="METHYLTRANSF_11 DOMAIN-CONTAINING PROTEIN"/>
    <property type="match status" value="1"/>
</dbReference>
<name>A0AAV9WVK4_9PEZI</name>
<dbReference type="Pfam" id="PF08241">
    <property type="entry name" value="Methyltransf_11"/>
    <property type="match status" value="1"/>
</dbReference>
<dbReference type="CDD" id="cd02440">
    <property type="entry name" value="AdoMet_MTases"/>
    <property type="match status" value="1"/>
</dbReference>
<reference evidence="5 6" key="1">
    <citation type="submission" date="2019-10" db="EMBL/GenBank/DDBJ databases">
        <authorList>
            <person name="Palmer J.M."/>
        </authorList>
    </citation>
    <scope>NUCLEOTIDE SEQUENCE [LARGE SCALE GENOMIC DNA]</scope>
    <source>
        <strain evidence="5 6">TWF694</strain>
    </source>
</reference>
<evidence type="ECO:0000256" key="2">
    <source>
        <dbReference type="ARBA" id="ARBA00022603"/>
    </source>
</evidence>
<evidence type="ECO:0000256" key="1">
    <source>
        <dbReference type="ARBA" id="ARBA00008361"/>
    </source>
</evidence>
<evidence type="ECO:0000259" key="4">
    <source>
        <dbReference type="Pfam" id="PF08241"/>
    </source>
</evidence>
<dbReference type="Proteomes" id="UP001365542">
    <property type="component" value="Unassembled WGS sequence"/>
</dbReference>
<dbReference type="InterPro" id="IPR051052">
    <property type="entry name" value="Diverse_substrate_MTase"/>
</dbReference>
<comment type="caution">
    <text evidence="5">The sequence shown here is derived from an EMBL/GenBank/DDBJ whole genome shotgun (WGS) entry which is preliminary data.</text>
</comment>
<dbReference type="GO" id="GO:0008757">
    <property type="term" value="F:S-adenosylmethionine-dependent methyltransferase activity"/>
    <property type="evidence" value="ECO:0007669"/>
    <property type="project" value="InterPro"/>
</dbReference>
<dbReference type="Gene3D" id="3.40.50.150">
    <property type="entry name" value="Vaccinia Virus protein VP39"/>
    <property type="match status" value="1"/>
</dbReference>
<dbReference type="GO" id="GO:0032259">
    <property type="term" value="P:methylation"/>
    <property type="evidence" value="ECO:0007669"/>
    <property type="project" value="UniProtKB-KW"/>
</dbReference>
<dbReference type="InterPro" id="IPR029063">
    <property type="entry name" value="SAM-dependent_MTases_sf"/>
</dbReference>
<comment type="similarity">
    <text evidence="1">Belongs to the methyltransferase superfamily.</text>
</comment>
<keyword evidence="6" id="KW-1185">Reference proteome</keyword>
<dbReference type="SUPFAM" id="SSF53335">
    <property type="entry name" value="S-adenosyl-L-methionine-dependent methyltransferases"/>
    <property type="match status" value="1"/>
</dbReference>
<keyword evidence="2" id="KW-0489">Methyltransferase</keyword>
<feature type="domain" description="Methyltransferase type 11" evidence="4">
    <location>
        <begin position="116"/>
        <end position="230"/>
    </location>
</feature>
<sequence>MLRLSCHILSRSNIVATVRATPRRTLHNPHATTPVQQLSATNIITARTMSSSTSTAGPGNVHPLASSAFSTSGESGLYDRARPSYPPEALSHIFTALHCSSSTKSNTNDTGINIIELGAGTGIFSRLLLSPPQDIPKPPSISKFLAVEPAVGMRQGFTTSLQKLNIPVGSTGVTGTEVVQVVNGSFTDIPVPEAWADAIIIAQAFHWSHPNYESTLSSFARVLRPHAPLILLWNLEDRSLPEIHPWVPKIRDAYEAHEVGTPQYRHMWWKKIFELPEFEQFFDKEYQFEEVKRVLPTTVDGVVERVLSKSYITALSANDKQAVEEKVRDVVENEKKVWIDEGKGVFEYPYATDLYVIRRKA</sequence>
<proteinExistence type="inferred from homology"/>